<evidence type="ECO:0000313" key="3">
    <source>
        <dbReference type="EMBL" id="CCA72194.1"/>
    </source>
</evidence>
<dbReference type="GO" id="GO:0005829">
    <property type="term" value="C:cytosol"/>
    <property type="evidence" value="ECO:0007669"/>
    <property type="project" value="TreeGrafter"/>
</dbReference>
<dbReference type="PANTHER" id="PTHR12735:SF27">
    <property type="entry name" value="BOLA-LIKE PROTEIN 2"/>
    <property type="match status" value="1"/>
</dbReference>
<protein>
    <submittedName>
        <fullName evidence="3">Uncharacterized protein</fullName>
    </submittedName>
</protein>
<reference evidence="3 4" key="1">
    <citation type="journal article" date="2011" name="PLoS Pathog.">
        <title>Endophytic Life Strategies Decoded by Genome and Transcriptome Analyses of the Mutualistic Root Symbiont Piriformospora indica.</title>
        <authorList>
            <person name="Zuccaro A."/>
            <person name="Lahrmann U."/>
            <person name="Guldener U."/>
            <person name="Langen G."/>
            <person name="Pfiffi S."/>
            <person name="Biedenkopf D."/>
            <person name="Wong P."/>
            <person name="Samans B."/>
            <person name="Grimm C."/>
            <person name="Basiewicz M."/>
            <person name="Murat C."/>
            <person name="Martin F."/>
            <person name="Kogel K.H."/>
        </authorList>
    </citation>
    <scope>NUCLEOTIDE SEQUENCE [LARGE SCALE GENOMIC DNA]</scope>
    <source>
        <strain evidence="3 4">DSM 11827</strain>
    </source>
</reference>
<evidence type="ECO:0000256" key="1">
    <source>
        <dbReference type="RuleBase" id="RU003860"/>
    </source>
</evidence>
<comment type="similarity">
    <text evidence="1">Belongs to the BolA/IbaG family.</text>
</comment>
<proteinExistence type="inferred from homology"/>
<dbReference type="Pfam" id="PF01722">
    <property type="entry name" value="BolA"/>
    <property type="match status" value="1"/>
</dbReference>
<sequence length="114" mass="12494">MPVQQADLEAAIRAAIDPIDHLEIIDVSSGCGENYAVVVVSPAFEGKLTLARHRWINEILKTQIAQMHAFSQKTFTPKQWAADQAKKQEAARVKKELEETVKESDPPAQAAAAS</sequence>
<dbReference type="GO" id="GO:0006879">
    <property type="term" value="P:intracellular iron ion homeostasis"/>
    <property type="evidence" value="ECO:0007669"/>
    <property type="project" value="InterPro"/>
</dbReference>
<dbReference type="InterPro" id="IPR002634">
    <property type="entry name" value="BolA"/>
</dbReference>
<dbReference type="AlphaFoldDB" id="G4TLK1"/>
<dbReference type="SUPFAM" id="SSF82657">
    <property type="entry name" value="BolA-like"/>
    <property type="match status" value="1"/>
</dbReference>
<dbReference type="HOGENOM" id="CLU_109462_4_0_1"/>
<dbReference type="GO" id="GO:0051537">
    <property type="term" value="F:2 iron, 2 sulfur cluster binding"/>
    <property type="evidence" value="ECO:0007669"/>
    <property type="project" value="InterPro"/>
</dbReference>
<dbReference type="STRING" id="1109443.G4TLK1"/>
<evidence type="ECO:0000256" key="2">
    <source>
        <dbReference type="SAM" id="MobiDB-lite"/>
    </source>
</evidence>
<dbReference type="GO" id="GO:0051604">
    <property type="term" value="P:protein maturation"/>
    <property type="evidence" value="ECO:0007669"/>
    <property type="project" value="InterPro"/>
</dbReference>
<dbReference type="FunCoup" id="G4TLK1">
    <property type="interactions" value="303"/>
</dbReference>
<accession>G4TLK1</accession>
<dbReference type="OMA" id="RSQNDIH"/>
<evidence type="ECO:0000313" key="4">
    <source>
        <dbReference type="Proteomes" id="UP000007148"/>
    </source>
</evidence>
<name>G4TLK1_SERID</name>
<feature type="region of interest" description="Disordered" evidence="2">
    <location>
        <begin position="81"/>
        <end position="114"/>
    </location>
</feature>
<dbReference type="GO" id="GO:0005634">
    <property type="term" value="C:nucleus"/>
    <property type="evidence" value="ECO:0007669"/>
    <property type="project" value="TreeGrafter"/>
</dbReference>
<dbReference type="Proteomes" id="UP000007148">
    <property type="component" value="Unassembled WGS sequence"/>
</dbReference>
<keyword evidence="4" id="KW-1185">Reference proteome</keyword>
<comment type="caution">
    <text evidence="3">The sequence shown here is derived from an EMBL/GenBank/DDBJ whole genome shotgun (WGS) entry which is preliminary data.</text>
</comment>
<feature type="compositionally biased region" description="Basic and acidic residues" evidence="2">
    <location>
        <begin position="84"/>
        <end position="105"/>
    </location>
</feature>
<gene>
    <name evidence="3" type="ORF">PIIN_06129</name>
</gene>
<organism evidence="3 4">
    <name type="scientific">Serendipita indica (strain DSM 11827)</name>
    <name type="common">Root endophyte fungus</name>
    <name type="synonym">Piriformospora indica</name>
    <dbReference type="NCBI Taxonomy" id="1109443"/>
    <lineage>
        <taxon>Eukaryota</taxon>
        <taxon>Fungi</taxon>
        <taxon>Dikarya</taxon>
        <taxon>Basidiomycota</taxon>
        <taxon>Agaricomycotina</taxon>
        <taxon>Agaricomycetes</taxon>
        <taxon>Sebacinales</taxon>
        <taxon>Serendipitaceae</taxon>
        <taxon>Serendipita</taxon>
    </lineage>
</organism>
<dbReference type="OrthoDB" id="4983at2759"/>
<dbReference type="Gene3D" id="3.30.300.90">
    <property type="entry name" value="BolA-like"/>
    <property type="match status" value="1"/>
</dbReference>
<dbReference type="InterPro" id="IPR045115">
    <property type="entry name" value="BOL2"/>
</dbReference>
<dbReference type="InterPro" id="IPR036065">
    <property type="entry name" value="BolA-like_sf"/>
</dbReference>
<dbReference type="InParanoid" id="G4TLK1"/>
<dbReference type="EMBL" id="CAFZ01000152">
    <property type="protein sequence ID" value="CCA72194.1"/>
    <property type="molecule type" value="Genomic_DNA"/>
</dbReference>
<dbReference type="PANTHER" id="PTHR12735">
    <property type="entry name" value="BOLA-LIKE PROTEIN-RELATED"/>
    <property type="match status" value="1"/>
</dbReference>
<dbReference type="eggNOG" id="KOG3348">
    <property type="taxonomic scope" value="Eukaryota"/>
</dbReference>